<proteinExistence type="predicted"/>
<dbReference type="EMBL" id="JAIOIV010000082">
    <property type="protein sequence ID" value="MBZ0156590.1"/>
    <property type="molecule type" value="Genomic_DNA"/>
</dbReference>
<organism evidence="1 2">
    <name type="scientific">Candidatus Nitrobium versatile</name>
    <dbReference type="NCBI Taxonomy" id="2884831"/>
    <lineage>
        <taxon>Bacteria</taxon>
        <taxon>Pseudomonadati</taxon>
        <taxon>Nitrospirota</taxon>
        <taxon>Nitrospiria</taxon>
        <taxon>Nitrospirales</taxon>
        <taxon>Nitrospiraceae</taxon>
        <taxon>Candidatus Nitrobium</taxon>
    </lineage>
</organism>
<gene>
    <name evidence="1" type="ORF">K8I29_10350</name>
</gene>
<comment type="caution">
    <text evidence="1">The sequence shown here is derived from an EMBL/GenBank/DDBJ whole genome shotgun (WGS) entry which is preliminary data.</text>
</comment>
<protein>
    <submittedName>
        <fullName evidence="1">Uncharacterized protein</fullName>
    </submittedName>
</protein>
<sequence>MTVVALSSLLSLRALFFCHCEPLIPGAAGILSKRNWSPEGQKGMISRGYALEGEADNAVEPGE</sequence>
<name>A0A953JCI8_9BACT</name>
<dbReference type="Proteomes" id="UP000705867">
    <property type="component" value="Unassembled WGS sequence"/>
</dbReference>
<feature type="non-terminal residue" evidence="1">
    <location>
        <position position="63"/>
    </location>
</feature>
<reference evidence="1" key="1">
    <citation type="journal article" date="2021" name="bioRxiv">
        <title>Unraveling nitrogen, sulfur and carbon metabolic pathways and microbial community transcriptional responses to substrate deprivation and toxicity stresses in a bioreactor mimicking anoxic brackish coastal sediment conditions.</title>
        <authorList>
            <person name="Martins P.D."/>
            <person name="Echeveste M.J."/>
            <person name="Arshad A."/>
            <person name="Kurth J."/>
            <person name="Ouboter H."/>
            <person name="Jetten M.S.M."/>
            <person name="Welte C.U."/>
        </authorList>
    </citation>
    <scope>NUCLEOTIDE SEQUENCE</scope>
    <source>
        <strain evidence="1">MAG_39</strain>
    </source>
</reference>
<evidence type="ECO:0000313" key="1">
    <source>
        <dbReference type="EMBL" id="MBZ0156590.1"/>
    </source>
</evidence>
<reference evidence="1" key="2">
    <citation type="submission" date="2021-08" db="EMBL/GenBank/DDBJ databases">
        <authorList>
            <person name="Dalcin Martins P."/>
        </authorList>
    </citation>
    <scope>NUCLEOTIDE SEQUENCE</scope>
    <source>
        <strain evidence="1">MAG_39</strain>
    </source>
</reference>
<accession>A0A953JCI8</accession>
<evidence type="ECO:0000313" key="2">
    <source>
        <dbReference type="Proteomes" id="UP000705867"/>
    </source>
</evidence>
<dbReference type="AlphaFoldDB" id="A0A953JCI8"/>